<dbReference type="InterPro" id="IPR050816">
    <property type="entry name" value="Flavin-dep_Halogenase_NPB"/>
</dbReference>
<dbReference type="Gene3D" id="3.50.50.60">
    <property type="entry name" value="FAD/NAD(P)-binding domain"/>
    <property type="match status" value="1"/>
</dbReference>
<dbReference type="GO" id="GO:0071949">
    <property type="term" value="F:FAD binding"/>
    <property type="evidence" value="ECO:0007669"/>
    <property type="project" value="InterPro"/>
</dbReference>
<dbReference type="AlphaFoldDB" id="A0AA41ZGN6"/>
<dbReference type="InterPro" id="IPR036188">
    <property type="entry name" value="FAD/NAD-bd_sf"/>
</dbReference>
<dbReference type="PANTHER" id="PTHR43747:SF1">
    <property type="entry name" value="SLR1998 PROTEIN"/>
    <property type="match status" value="1"/>
</dbReference>
<dbReference type="PANTHER" id="PTHR43747">
    <property type="entry name" value="FAD-BINDING PROTEIN"/>
    <property type="match status" value="1"/>
</dbReference>
<organism evidence="2 3">
    <name type="scientific">Larsenimonas rhizosphaerae</name>
    <dbReference type="NCBI Taxonomy" id="2944682"/>
    <lineage>
        <taxon>Bacteria</taxon>
        <taxon>Pseudomonadati</taxon>
        <taxon>Pseudomonadota</taxon>
        <taxon>Gammaproteobacteria</taxon>
        <taxon>Oceanospirillales</taxon>
        <taxon>Halomonadaceae</taxon>
        <taxon>Larsenimonas</taxon>
    </lineage>
</organism>
<dbReference type="InterPro" id="IPR002938">
    <property type="entry name" value="FAD-bd"/>
</dbReference>
<dbReference type="SUPFAM" id="SSF51905">
    <property type="entry name" value="FAD/NAD(P)-binding domain"/>
    <property type="match status" value="1"/>
</dbReference>
<feature type="domain" description="FAD-binding" evidence="1">
    <location>
        <begin position="8"/>
        <end position="172"/>
    </location>
</feature>
<dbReference type="Proteomes" id="UP001165678">
    <property type="component" value="Unassembled WGS sequence"/>
</dbReference>
<dbReference type="Pfam" id="PF01494">
    <property type="entry name" value="FAD_binding_3"/>
    <property type="match status" value="1"/>
</dbReference>
<gene>
    <name evidence="2" type="ORF">OQ287_11880</name>
</gene>
<dbReference type="PRINTS" id="PR00420">
    <property type="entry name" value="RNGMNOXGNASE"/>
</dbReference>
<keyword evidence="3" id="KW-1185">Reference proteome</keyword>
<sequence length="414" mass="45586">MSELSTTTDVVIIGAGPAGALAAKWLVDRGVRVEVIEARYFPRFSIGESLLPQSMHYLEEAGLLHVLEEGGYQHKNGARFDQDGTSVDIDFRDKFTDGYGTTCQVERADFDHRLIRAAEQAGAVVHFGARISDFTADTQAPCLTITPDEGPVRHLTARFVIDASGFGRVLARHEGLMRAPGLSERTAVFAHIEDHISDPGYDREKILLGAHASEAERWFWLIPFANGRASLGFVERAHRLTSLGDTPEAQHQALWKSFPYLTELLKDARLVREPATLGGYSADVERLHGPGYVLVGNAGEFLDPIFSSGVTIALRSARDAAALVYRSLQGDNVDWHREFELPLRQGISVFRAFVDAWYDGSLATIIFHPDPPAYLKRMISAVLAGYAWDTTNPFVAAPRKHLASLAALCKKETA</sequence>
<protein>
    <submittedName>
        <fullName evidence="2">NAD(P)/FAD-dependent oxidoreductase</fullName>
    </submittedName>
</protein>
<proteinExistence type="predicted"/>
<dbReference type="RefSeq" id="WP_265896568.1">
    <property type="nucleotide sequence ID" value="NZ_JAPIVE010000003.1"/>
</dbReference>
<comment type="caution">
    <text evidence="2">The sequence shown here is derived from an EMBL/GenBank/DDBJ whole genome shotgun (WGS) entry which is preliminary data.</text>
</comment>
<reference evidence="2" key="1">
    <citation type="submission" date="2022-11" db="EMBL/GenBank/DDBJ databases">
        <title>Larsenimonas rhizosphaerae sp. nov., isolated from a tidal mudflat.</title>
        <authorList>
            <person name="Lee S.D."/>
            <person name="Kim I.S."/>
        </authorList>
    </citation>
    <scope>NUCLEOTIDE SEQUENCE</scope>
    <source>
        <strain evidence="2">GH2-1</strain>
    </source>
</reference>
<dbReference type="EMBL" id="JAPIVE010000003">
    <property type="protein sequence ID" value="MCX2524942.1"/>
    <property type="molecule type" value="Genomic_DNA"/>
</dbReference>
<evidence type="ECO:0000259" key="1">
    <source>
        <dbReference type="Pfam" id="PF01494"/>
    </source>
</evidence>
<accession>A0AA41ZGN6</accession>
<evidence type="ECO:0000313" key="2">
    <source>
        <dbReference type="EMBL" id="MCX2524942.1"/>
    </source>
</evidence>
<name>A0AA41ZGN6_9GAMM</name>
<evidence type="ECO:0000313" key="3">
    <source>
        <dbReference type="Proteomes" id="UP001165678"/>
    </source>
</evidence>